<keyword evidence="3" id="KW-1185">Reference proteome</keyword>
<reference evidence="2 3" key="1">
    <citation type="journal article" date="2013" name="Nat. Genet.">
        <title>The genome of the hydatid tapeworm Echinococcus granulosus.</title>
        <authorList>
            <person name="Zheng H."/>
            <person name="Zhang W."/>
            <person name="Zhang L."/>
            <person name="Zhang Z."/>
            <person name="Li J."/>
            <person name="Lu G."/>
            <person name="Zhu Y."/>
            <person name="Wang Y."/>
            <person name="Huang Y."/>
            <person name="Liu J."/>
            <person name="Kang H."/>
            <person name="Chen J."/>
            <person name="Wang L."/>
            <person name="Chen A."/>
            <person name="Yu S."/>
            <person name="Gao Z."/>
            <person name="Jin L."/>
            <person name="Gu W."/>
            <person name="Wang Z."/>
            <person name="Zhao L."/>
            <person name="Shi B."/>
            <person name="Wen H."/>
            <person name="Lin R."/>
            <person name="Jones M.K."/>
            <person name="Brejova B."/>
            <person name="Vinar T."/>
            <person name="Zhao G."/>
            <person name="McManus D.P."/>
            <person name="Chen Z."/>
            <person name="Zhou Y."/>
            <person name="Wang S."/>
        </authorList>
    </citation>
    <scope>NUCLEOTIDE SEQUENCE [LARGE SCALE GENOMIC DNA]</scope>
</reference>
<feature type="transmembrane region" description="Helical" evidence="1">
    <location>
        <begin position="112"/>
        <end position="132"/>
    </location>
</feature>
<dbReference type="CTD" id="36341126"/>
<comment type="caution">
    <text evidence="2">The sequence shown here is derived from an EMBL/GenBank/DDBJ whole genome shotgun (WGS) entry which is preliminary data.</text>
</comment>
<dbReference type="AlphaFoldDB" id="W6UFS7"/>
<protein>
    <submittedName>
        <fullName evidence="2">Uncharacterized protein</fullName>
    </submittedName>
</protein>
<proteinExistence type="predicted"/>
<gene>
    <name evidence="2" type="ORF">EGR_05411</name>
</gene>
<dbReference type="Proteomes" id="UP000019149">
    <property type="component" value="Unassembled WGS sequence"/>
</dbReference>
<evidence type="ECO:0000313" key="3">
    <source>
        <dbReference type="Proteomes" id="UP000019149"/>
    </source>
</evidence>
<keyword evidence="1" id="KW-1133">Transmembrane helix</keyword>
<evidence type="ECO:0000313" key="2">
    <source>
        <dbReference type="EMBL" id="EUB59791.1"/>
    </source>
</evidence>
<organism evidence="2 3">
    <name type="scientific">Echinococcus granulosus</name>
    <name type="common">Hydatid tapeworm</name>
    <dbReference type="NCBI Taxonomy" id="6210"/>
    <lineage>
        <taxon>Eukaryota</taxon>
        <taxon>Metazoa</taxon>
        <taxon>Spiralia</taxon>
        <taxon>Lophotrochozoa</taxon>
        <taxon>Platyhelminthes</taxon>
        <taxon>Cestoda</taxon>
        <taxon>Eucestoda</taxon>
        <taxon>Cyclophyllidea</taxon>
        <taxon>Taeniidae</taxon>
        <taxon>Echinococcus</taxon>
        <taxon>Echinococcus granulosus group</taxon>
    </lineage>
</organism>
<name>W6UFS7_ECHGR</name>
<dbReference type="EMBL" id="APAU02000039">
    <property type="protein sequence ID" value="EUB59791.1"/>
    <property type="molecule type" value="Genomic_DNA"/>
</dbReference>
<dbReference type="RefSeq" id="XP_024350987.1">
    <property type="nucleotide sequence ID" value="XM_024494660.1"/>
</dbReference>
<dbReference type="GeneID" id="36341126"/>
<evidence type="ECO:0000256" key="1">
    <source>
        <dbReference type="SAM" id="Phobius"/>
    </source>
</evidence>
<keyword evidence="1" id="KW-0472">Membrane</keyword>
<dbReference type="KEGG" id="egl:EGR_05411"/>
<sequence length="146" mass="16593">MHVGYGVEFLDNGSLLSAHPYLMENALHDLGHGYRQPPNDSKEYVNQMHLYHLTPVPHKNERYFHCTDKDAQENVVNTLKQGTCSKMRPLCTSISRKFGHLTSQLDSIHSSYFVFSFSGISVHLLCVCLNVLSGYSKMANLFEISR</sequence>
<keyword evidence="1" id="KW-0812">Transmembrane</keyword>
<accession>W6UFS7</accession>